<keyword evidence="7 9" id="KW-0472">Membrane</keyword>
<name>A0A556R9Q9_9BIFI</name>
<dbReference type="InterPro" id="IPR005828">
    <property type="entry name" value="MFS_sugar_transport-like"/>
</dbReference>
<keyword evidence="5 9" id="KW-0812">Transmembrane</keyword>
<protein>
    <submittedName>
        <fullName evidence="11">Sugar porter family MFS transporter</fullName>
    </submittedName>
</protein>
<feature type="transmembrane region" description="Helical" evidence="9">
    <location>
        <begin position="95"/>
        <end position="114"/>
    </location>
</feature>
<dbReference type="Pfam" id="PF00083">
    <property type="entry name" value="Sugar_tr"/>
    <property type="match status" value="1"/>
</dbReference>
<dbReference type="PANTHER" id="PTHR48020">
    <property type="entry name" value="PROTON MYO-INOSITOL COTRANSPORTER"/>
    <property type="match status" value="1"/>
</dbReference>
<dbReference type="GO" id="GO:0005886">
    <property type="term" value="C:plasma membrane"/>
    <property type="evidence" value="ECO:0007669"/>
    <property type="project" value="UniProtKB-SubCell"/>
</dbReference>
<feature type="transmembrane region" description="Helical" evidence="9">
    <location>
        <begin position="120"/>
        <end position="141"/>
    </location>
</feature>
<dbReference type="FunFam" id="1.20.1250.20:FF:000218">
    <property type="entry name" value="facilitated trehalose transporter Tret1"/>
    <property type="match status" value="1"/>
</dbReference>
<evidence type="ECO:0000256" key="8">
    <source>
        <dbReference type="RuleBase" id="RU003346"/>
    </source>
</evidence>
<organism evidence="11 12">
    <name type="scientific">Bifidobacterium asteroides</name>
    <dbReference type="NCBI Taxonomy" id="1684"/>
    <lineage>
        <taxon>Bacteria</taxon>
        <taxon>Bacillati</taxon>
        <taxon>Actinomycetota</taxon>
        <taxon>Actinomycetes</taxon>
        <taxon>Bifidobacteriales</taxon>
        <taxon>Bifidobacteriaceae</taxon>
        <taxon>Bifidobacterium</taxon>
    </lineage>
</organism>
<dbReference type="InterPro" id="IPR020846">
    <property type="entry name" value="MFS_dom"/>
</dbReference>
<dbReference type="InterPro" id="IPR003663">
    <property type="entry name" value="Sugar/inositol_transpt"/>
</dbReference>
<feature type="transmembrane region" description="Helical" evidence="9">
    <location>
        <begin position="62"/>
        <end position="83"/>
    </location>
</feature>
<feature type="transmembrane region" description="Helical" evidence="9">
    <location>
        <begin position="153"/>
        <end position="175"/>
    </location>
</feature>
<feature type="domain" description="Major facilitator superfamily (MFS) profile" evidence="10">
    <location>
        <begin position="28"/>
        <end position="458"/>
    </location>
</feature>
<dbReference type="Gene3D" id="1.20.1250.20">
    <property type="entry name" value="MFS general substrate transporter like domains"/>
    <property type="match status" value="1"/>
</dbReference>
<feature type="transmembrane region" description="Helical" evidence="9">
    <location>
        <begin position="181"/>
        <end position="202"/>
    </location>
</feature>
<dbReference type="PANTHER" id="PTHR48020:SF12">
    <property type="entry name" value="PROTON MYO-INOSITOL COTRANSPORTER"/>
    <property type="match status" value="1"/>
</dbReference>
<evidence type="ECO:0000256" key="2">
    <source>
        <dbReference type="ARBA" id="ARBA00022448"/>
    </source>
</evidence>
<proteinExistence type="inferred from homology"/>
<dbReference type="AlphaFoldDB" id="A0A556R9Q9"/>
<comment type="similarity">
    <text evidence="8">Belongs to the major facilitator superfamily. Sugar transporter (TC 2.A.1.1) family.</text>
</comment>
<evidence type="ECO:0000256" key="3">
    <source>
        <dbReference type="ARBA" id="ARBA00022475"/>
    </source>
</evidence>
<feature type="transmembrane region" description="Helical" evidence="9">
    <location>
        <begin position="27"/>
        <end position="50"/>
    </location>
</feature>
<keyword evidence="4" id="KW-0762">Sugar transport</keyword>
<dbReference type="PROSITE" id="PS50850">
    <property type="entry name" value="MFS"/>
    <property type="match status" value="1"/>
</dbReference>
<keyword evidence="3" id="KW-1003">Cell membrane</keyword>
<dbReference type="InterPro" id="IPR050814">
    <property type="entry name" value="Myo-inositol_Transporter"/>
</dbReference>
<reference evidence="11 12" key="1">
    <citation type="submission" date="2019-07" db="EMBL/GenBank/DDBJ databases">
        <title>Bifidobacterium asteroides genomes.</title>
        <authorList>
            <person name="Zheng H."/>
        </authorList>
    </citation>
    <scope>NUCLEOTIDE SEQUENCE [LARGE SCALE GENOMIC DNA]</scope>
    <source>
        <strain evidence="11 12">W8111</strain>
    </source>
</reference>
<evidence type="ECO:0000313" key="12">
    <source>
        <dbReference type="Proteomes" id="UP000317536"/>
    </source>
</evidence>
<dbReference type="EMBL" id="VMHJ01000002">
    <property type="protein sequence ID" value="TSJ85626.1"/>
    <property type="molecule type" value="Genomic_DNA"/>
</dbReference>
<comment type="caution">
    <text evidence="11">The sequence shown here is derived from an EMBL/GenBank/DDBJ whole genome shotgun (WGS) entry which is preliminary data.</text>
</comment>
<sequence length="474" mass="50782">MSTTYREISRNLDIEKLAANRRRYSRLMIALGIFGGGLYGYTTVVLSGALVTMNFHGQGLNAFQQGVLTAGLLLGAAVGSFLGGSLADRYGRKKMIITGSCISLLACAACALATDFSLFLIARISVGLGVGFTSCVVPMAIGELASADKRGRLVSVNSVMINIAQLLATCVNAILAKVADWHAMLWASVVPALCLVIIAFLIHDTPNYFIRHGMDDQAVRVLLSTRDEQEAKQTYESMQASLASSSRDSQHAKKESFSTPWLRRVLIVGIGLAVMQQFSGVNAINFFAPTIFSTTLGFGSTDSVIAMVPVMLVSAIAAVVFGLILIDKIDRRTDLLIGTAGVTVFLTAIGICYLFIQGGNTSKAMSWTLIAIMMIYLLFAQGSMAPVTWLMIAEIFPTAVRGQGMAYANIAVNTSSFILTLIFPVMLEKLGGAGSFFVFALINAGAFLFTKALVPETRGKTLAQIEAEARQRVK</sequence>
<dbReference type="GO" id="GO:0022857">
    <property type="term" value="F:transmembrane transporter activity"/>
    <property type="evidence" value="ECO:0007669"/>
    <property type="project" value="InterPro"/>
</dbReference>
<evidence type="ECO:0000256" key="5">
    <source>
        <dbReference type="ARBA" id="ARBA00022692"/>
    </source>
</evidence>
<evidence type="ECO:0000256" key="7">
    <source>
        <dbReference type="ARBA" id="ARBA00023136"/>
    </source>
</evidence>
<feature type="transmembrane region" description="Helical" evidence="9">
    <location>
        <begin position="368"/>
        <end position="392"/>
    </location>
</feature>
<gene>
    <name evidence="11" type="ORF">FPK29_04495</name>
</gene>
<dbReference type="Proteomes" id="UP000317536">
    <property type="component" value="Unassembled WGS sequence"/>
</dbReference>
<dbReference type="NCBIfam" id="TIGR00879">
    <property type="entry name" value="SP"/>
    <property type="match status" value="1"/>
</dbReference>
<feature type="transmembrane region" description="Helical" evidence="9">
    <location>
        <begin position="404"/>
        <end position="427"/>
    </location>
</feature>
<evidence type="ECO:0000256" key="4">
    <source>
        <dbReference type="ARBA" id="ARBA00022597"/>
    </source>
</evidence>
<evidence type="ECO:0000313" key="11">
    <source>
        <dbReference type="EMBL" id="TSJ85626.1"/>
    </source>
</evidence>
<evidence type="ECO:0000256" key="9">
    <source>
        <dbReference type="SAM" id="Phobius"/>
    </source>
</evidence>
<feature type="transmembrane region" description="Helical" evidence="9">
    <location>
        <begin position="335"/>
        <end position="356"/>
    </location>
</feature>
<feature type="transmembrane region" description="Helical" evidence="9">
    <location>
        <begin position="261"/>
        <end position="284"/>
    </location>
</feature>
<accession>A0A556R9Q9</accession>
<dbReference type="InterPro" id="IPR036259">
    <property type="entry name" value="MFS_trans_sf"/>
</dbReference>
<keyword evidence="6 9" id="KW-1133">Transmembrane helix</keyword>
<comment type="subcellular location">
    <subcellularLocation>
        <location evidence="1">Cell membrane</location>
        <topology evidence="1">Multi-pass membrane protein</topology>
    </subcellularLocation>
</comment>
<evidence type="ECO:0000256" key="6">
    <source>
        <dbReference type="ARBA" id="ARBA00022989"/>
    </source>
</evidence>
<dbReference type="SUPFAM" id="SSF103473">
    <property type="entry name" value="MFS general substrate transporter"/>
    <property type="match status" value="1"/>
</dbReference>
<evidence type="ECO:0000259" key="10">
    <source>
        <dbReference type="PROSITE" id="PS50850"/>
    </source>
</evidence>
<feature type="transmembrane region" description="Helical" evidence="9">
    <location>
        <begin position="433"/>
        <end position="454"/>
    </location>
</feature>
<evidence type="ECO:0000256" key="1">
    <source>
        <dbReference type="ARBA" id="ARBA00004651"/>
    </source>
</evidence>
<keyword evidence="2 8" id="KW-0813">Transport</keyword>
<feature type="transmembrane region" description="Helical" evidence="9">
    <location>
        <begin position="304"/>
        <end position="326"/>
    </location>
</feature>
<dbReference type="PRINTS" id="PR00171">
    <property type="entry name" value="SUGRTRNSPORT"/>
</dbReference>